<keyword evidence="2" id="KW-1003">Cell membrane</keyword>
<dbReference type="InterPro" id="IPR003660">
    <property type="entry name" value="HAMP_dom"/>
</dbReference>
<evidence type="ECO:0000256" key="4">
    <source>
        <dbReference type="ARBA" id="ARBA00022500"/>
    </source>
</evidence>
<dbReference type="Pfam" id="PF16591">
    <property type="entry name" value="HBM"/>
    <property type="match status" value="1"/>
</dbReference>
<dbReference type="SUPFAM" id="SSF58104">
    <property type="entry name" value="Methyl-accepting chemotaxis protein (MCP) signaling domain"/>
    <property type="match status" value="1"/>
</dbReference>
<evidence type="ECO:0000256" key="8">
    <source>
        <dbReference type="ARBA" id="ARBA00023224"/>
    </source>
</evidence>
<keyword evidence="11" id="KW-0175">Coiled coil</keyword>
<feature type="domain" description="Methyl-accepting transducer" evidence="13">
    <location>
        <begin position="252"/>
        <end position="488"/>
    </location>
</feature>
<dbReference type="CDD" id="cd11386">
    <property type="entry name" value="MCP_signal"/>
    <property type="match status" value="1"/>
</dbReference>
<dbReference type="InterPro" id="IPR032255">
    <property type="entry name" value="HBM"/>
</dbReference>
<proteinExistence type="inferred from homology"/>
<dbReference type="Pfam" id="PF00672">
    <property type="entry name" value="HAMP"/>
    <property type="match status" value="1"/>
</dbReference>
<feature type="domain" description="HAMP" evidence="14">
    <location>
        <begin position="195"/>
        <end position="247"/>
    </location>
</feature>
<dbReference type="PANTHER" id="PTHR32089:SF120">
    <property type="entry name" value="METHYL-ACCEPTING CHEMOTAXIS PROTEIN TLPQ"/>
    <property type="match status" value="1"/>
</dbReference>
<protein>
    <submittedName>
        <fullName evidence="15">Methyl-accepting chemotaxis protein</fullName>
    </submittedName>
</protein>
<dbReference type="PROSITE" id="PS50885">
    <property type="entry name" value="HAMP"/>
    <property type="match status" value="1"/>
</dbReference>
<evidence type="ECO:0000256" key="2">
    <source>
        <dbReference type="ARBA" id="ARBA00022475"/>
    </source>
</evidence>
<keyword evidence="3" id="KW-0488">Methylation</keyword>
<evidence type="ECO:0000256" key="1">
    <source>
        <dbReference type="ARBA" id="ARBA00004236"/>
    </source>
</evidence>
<dbReference type="PANTHER" id="PTHR32089">
    <property type="entry name" value="METHYL-ACCEPTING CHEMOTAXIS PROTEIN MCPB"/>
    <property type="match status" value="1"/>
</dbReference>
<dbReference type="InterPro" id="IPR004089">
    <property type="entry name" value="MCPsignal_dom"/>
</dbReference>
<dbReference type="SMART" id="SM00283">
    <property type="entry name" value="MA"/>
    <property type="match status" value="1"/>
</dbReference>
<evidence type="ECO:0000256" key="12">
    <source>
        <dbReference type="SAM" id="Phobius"/>
    </source>
</evidence>
<evidence type="ECO:0000256" key="5">
    <source>
        <dbReference type="ARBA" id="ARBA00022692"/>
    </source>
</evidence>
<keyword evidence="16" id="KW-1185">Reference proteome</keyword>
<reference evidence="15 16" key="1">
    <citation type="submission" date="2022-05" db="EMBL/GenBank/DDBJ databases">
        <title>Novel Pseudomonas spp. Isolated from a Rainbow Trout Aquaculture Facility.</title>
        <authorList>
            <person name="Testerman T."/>
            <person name="Graf J."/>
        </authorList>
    </citation>
    <scope>NUCLEOTIDE SEQUENCE [LARGE SCALE GENOMIC DNA]</scope>
    <source>
        <strain evidence="15 16">ID1025</strain>
    </source>
</reference>
<evidence type="ECO:0000256" key="3">
    <source>
        <dbReference type="ARBA" id="ARBA00022481"/>
    </source>
</evidence>
<feature type="transmembrane region" description="Helical" evidence="12">
    <location>
        <begin position="173"/>
        <end position="194"/>
    </location>
</feature>
<evidence type="ECO:0000256" key="9">
    <source>
        <dbReference type="ARBA" id="ARBA00029447"/>
    </source>
</evidence>
<dbReference type="PROSITE" id="PS50111">
    <property type="entry name" value="CHEMOTAXIS_TRANSDUC_2"/>
    <property type="match status" value="1"/>
</dbReference>
<dbReference type="InterPro" id="IPR004090">
    <property type="entry name" value="Chemotax_Me-accpt_rcpt"/>
</dbReference>
<feature type="coiled-coil region" evidence="11">
    <location>
        <begin position="288"/>
        <end position="315"/>
    </location>
</feature>
<comment type="subcellular location">
    <subcellularLocation>
        <location evidence="1">Cell membrane</location>
    </subcellularLocation>
</comment>
<dbReference type="Proteomes" id="UP001148184">
    <property type="component" value="Unassembled WGS sequence"/>
</dbReference>
<dbReference type="Pfam" id="PF00015">
    <property type="entry name" value="MCPsignal"/>
    <property type="match status" value="1"/>
</dbReference>
<keyword evidence="6 12" id="KW-1133">Transmembrane helix</keyword>
<evidence type="ECO:0000256" key="7">
    <source>
        <dbReference type="ARBA" id="ARBA00023136"/>
    </source>
</evidence>
<evidence type="ECO:0000259" key="14">
    <source>
        <dbReference type="PROSITE" id="PS50885"/>
    </source>
</evidence>
<organism evidence="15 16">
    <name type="scientific">Pseudomonas rubra</name>
    <dbReference type="NCBI Taxonomy" id="2942627"/>
    <lineage>
        <taxon>Bacteria</taxon>
        <taxon>Pseudomonadati</taxon>
        <taxon>Pseudomonadota</taxon>
        <taxon>Gammaproteobacteria</taxon>
        <taxon>Pseudomonadales</taxon>
        <taxon>Pseudomonadaceae</taxon>
        <taxon>Pseudomonas</taxon>
    </lineage>
</organism>
<dbReference type="PRINTS" id="PR00260">
    <property type="entry name" value="CHEMTRNSDUCR"/>
</dbReference>
<evidence type="ECO:0000256" key="6">
    <source>
        <dbReference type="ARBA" id="ARBA00022989"/>
    </source>
</evidence>
<dbReference type="Gene3D" id="1.10.287.950">
    <property type="entry name" value="Methyl-accepting chemotaxis protein"/>
    <property type="match status" value="1"/>
</dbReference>
<accession>A0ABT5PEA2</accession>
<evidence type="ECO:0000313" key="15">
    <source>
        <dbReference type="EMBL" id="MDD1016644.1"/>
    </source>
</evidence>
<name>A0ABT5PEA2_9PSED</name>
<sequence>MPTGVAAVKNLSVKIKLLLGFSPILLLMALLAITAISSLNTLTQRAERLVSVNYILDNLNEMRAAQLSFEQRREGTFVGQLIHAHQEASRLIEENLAALTDTDSQRLLKATGEGLKQYLDQFEQLRAATSGAQLQTRLHDQLLDNLYRGLEAINQLITLQNQKSTEESSHSRSLMLALLFTALVLGVLISALIIRQVTHPLRQAVEIARRIGEGDLTATAGEPRRDEFGQLLQALAQSSHNLRDMLGQAGQVTRQLSSAAEQLSTITEQTSAGISSQKVETDQVATAMSEMVATVQEVARNAEEANQATRQADSQAKQGNRVVQQALGQIGQLANDIGSSASAVSQLSEESERIGTVMTVINAIAEQTNLLALNAAIEAARAGEAGRGFAVVADEVRGLAQRTQQSTAQIEALIVSLQQGAQKAAEMMLNNQQQVDGTVALANQAGIELQAITRTVTSIQAMNLQIATAAEQQSAVAESINRSVLSVRDVAEQSSTASQQTAASSVQLARLGSELQQLVARFRV</sequence>
<keyword evidence="5 12" id="KW-0812">Transmembrane</keyword>
<keyword evidence="7 12" id="KW-0472">Membrane</keyword>
<gene>
    <name evidence="15" type="ORF">M5G17_23510</name>
</gene>
<keyword evidence="8 10" id="KW-0807">Transducer</keyword>
<feature type="transmembrane region" description="Helical" evidence="12">
    <location>
        <begin position="20"/>
        <end position="39"/>
    </location>
</feature>
<evidence type="ECO:0000256" key="11">
    <source>
        <dbReference type="SAM" id="Coils"/>
    </source>
</evidence>
<dbReference type="EMBL" id="JAMDGZ010000058">
    <property type="protein sequence ID" value="MDD1016644.1"/>
    <property type="molecule type" value="Genomic_DNA"/>
</dbReference>
<dbReference type="SMART" id="SM00304">
    <property type="entry name" value="HAMP"/>
    <property type="match status" value="2"/>
</dbReference>
<evidence type="ECO:0000256" key="10">
    <source>
        <dbReference type="PROSITE-ProRule" id="PRU00284"/>
    </source>
</evidence>
<comment type="similarity">
    <text evidence="9">Belongs to the methyl-accepting chemotaxis (MCP) protein family.</text>
</comment>
<keyword evidence="4" id="KW-0145">Chemotaxis</keyword>
<comment type="caution">
    <text evidence="15">The sequence shown here is derived from an EMBL/GenBank/DDBJ whole genome shotgun (WGS) entry which is preliminary data.</text>
</comment>
<dbReference type="CDD" id="cd06225">
    <property type="entry name" value="HAMP"/>
    <property type="match status" value="1"/>
</dbReference>
<evidence type="ECO:0000313" key="16">
    <source>
        <dbReference type="Proteomes" id="UP001148184"/>
    </source>
</evidence>
<evidence type="ECO:0000259" key="13">
    <source>
        <dbReference type="PROSITE" id="PS50111"/>
    </source>
</evidence>